<keyword evidence="9 11" id="KW-0472">Membrane</keyword>
<dbReference type="OrthoDB" id="9775095at2"/>
<reference evidence="15 16" key="1">
    <citation type="submission" date="2018-02" db="EMBL/GenBank/DDBJ databases">
        <title>Genomic Encyclopedia of Archaeal and Bacterial Type Strains, Phase II (KMG-II): from individual species to whole genera.</title>
        <authorList>
            <person name="Goeker M."/>
        </authorList>
    </citation>
    <scope>NUCLEOTIDE SEQUENCE [LARGE SCALE GENOMIC DNA]</scope>
    <source>
        <strain evidence="15 16">DSM 29526</strain>
    </source>
</reference>
<dbReference type="GO" id="GO:0009279">
    <property type="term" value="C:cell outer membrane"/>
    <property type="evidence" value="ECO:0007669"/>
    <property type="project" value="UniProtKB-SubCell"/>
</dbReference>
<evidence type="ECO:0000259" key="14">
    <source>
        <dbReference type="Pfam" id="PF07715"/>
    </source>
</evidence>
<dbReference type="Proteomes" id="UP000237662">
    <property type="component" value="Unassembled WGS sequence"/>
</dbReference>
<protein>
    <submittedName>
        <fullName evidence="15">Iron complex outermembrane receptor protein</fullName>
    </submittedName>
</protein>
<accession>A0A2S6HZZ6</accession>
<comment type="similarity">
    <text evidence="11 12">Belongs to the TonB-dependent receptor family.</text>
</comment>
<keyword evidence="16" id="KW-1185">Reference proteome</keyword>
<dbReference type="Pfam" id="PF07715">
    <property type="entry name" value="Plug"/>
    <property type="match status" value="1"/>
</dbReference>
<keyword evidence="10 11" id="KW-0998">Cell outer membrane</keyword>
<evidence type="ECO:0000256" key="2">
    <source>
        <dbReference type="ARBA" id="ARBA00022448"/>
    </source>
</evidence>
<proteinExistence type="inferred from homology"/>
<evidence type="ECO:0000256" key="1">
    <source>
        <dbReference type="ARBA" id="ARBA00004571"/>
    </source>
</evidence>
<evidence type="ECO:0000256" key="8">
    <source>
        <dbReference type="ARBA" id="ARBA00023077"/>
    </source>
</evidence>
<dbReference type="InterPro" id="IPR012910">
    <property type="entry name" value="Plug_dom"/>
</dbReference>
<dbReference type="SUPFAM" id="SSF49464">
    <property type="entry name" value="Carboxypeptidase regulatory domain-like"/>
    <property type="match status" value="1"/>
</dbReference>
<keyword evidence="6" id="KW-0408">Iron</keyword>
<dbReference type="PROSITE" id="PS52016">
    <property type="entry name" value="TONB_DEPENDENT_REC_3"/>
    <property type="match status" value="1"/>
</dbReference>
<organism evidence="15 16">
    <name type="scientific">Neolewinella xylanilytica</name>
    <dbReference type="NCBI Taxonomy" id="1514080"/>
    <lineage>
        <taxon>Bacteria</taxon>
        <taxon>Pseudomonadati</taxon>
        <taxon>Bacteroidota</taxon>
        <taxon>Saprospiria</taxon>
        <taxon>Saprospirales</taxon>
        <taxon>Lewinellaceae</taxon>
        <taxon>Neolewinella</taxon>
    </lineage>
</organism>
<evidence type="ECO:0000313" key="15">
    <source>
        <dbReference type="EMBL" id="PPK84098.1"/>
    </source>
</evidence>
<evidence type="ECO:0000256" key="4">
    <source>
        <dbReference type="ARBA" id="ARBA00022496"/>
    </source>
</evidence>
<evidence type="ECO:0000256" key="3">
    <source>
        <dbReference type="ARBA" id="ARBA00022452"/>
    </source>
</evidence>
<evidence type="ECO:0000256" key="5">
    <source>
        <dbReference type="ARBA" id="ARBA00022692"/>
    </source>
</evidence>
<comment type="subcellular location">
    <subcellularLocation>
        <location evidence="1 11">Cell outer membrane</location>
        <topology evidence="1 11">Multi-pass membrane protein</topology>
    </subcellularLocation>
</comment>
<dbReference type="GO" id="GO:0006826">
    <property type="term" value="P:iron ion transport"/>
    <property type="evidence" value="ECO:0007669"/>
    <property type="project" value="UniProtKB-KW"/>
</dbReference>
<dbReference type="InterPro" id="IPR008969">
    <property type="entry name" value="CarboxyPept-like_regulatory"/>
</dbReference>
<evidence type="ECO:0000256" key="9">
    <source>
        <dbReference type="ARBA" id="ARBA00023136"/>
    </source>
</evidence>
<evidence type="ECO:0000259" key="13">
    <source>
        <dbReference type="Pfam" id="PF00593"/>
    </source>
</evidence>
<keyword evidence="2 11" id="KW-0813">Transport</keyword>
<feature type="domain" description="TonB-dependent receptor plug" evidence="14">
    <location>
        <begin position="116"/>
        <end position="221"/>
    </location>
</feature>
<gene>
    <name evidence="15" type="ORF">CLV84_4249</name>
</gene>
<feature type="domain" description="TonB-dependent receptor-like beta-barrel" evidence="13">
    <location>
        <begin position="342"/>
        <end position="808"/>
    </location>
</feature>
<evidence type="ECO:0000256" key="6">
    <source>
        <dbReference type="ARBA" id="ARBA00023004"/>
    </source>
</evidence>
<dbReference type="InterPro" id="IPR036942">
    <property type="entry name" value="Beta-barrel_TonB_sf"/>
</dbReference>
<dbReference type="Pfam" id="PF00593">
    <property type="entry name" value="TonB_dep_Rec_b-barrel"/>
    <property type="match status" value="1"/>
</dbReference>
<dbReference type="Gene3D" id="2.60.40.1120">
    <property type="entry name" value="Carboxypeptidase-like, regulatory domain"/>
    <property type="match status" value="1"/>
</dbReference>
<dbReference type="EMBL" id="PTJC01000009">
    <property type="protein sequence ID" value="PPK84098.1"/>
    <property type="molecule type" value="Genomic_DNA"/>
</dbReference>
<evidence type="ECO:0000256" key="11">
    <source>
        <dbReference type="PROSITE-ProRule" id="PRU01360"/>
    </source>
</evidence>
<evidence type="ECO:0000313" key="16">
    <source>
        <dbReference type="Proteomes" id="UP000237662"/>
    </source>
</evidence>
<keyword evidence="5 11" id="KW-0812">Transmembrane</keyword>
<dbReference type="SUPFAM" id="SSF56935">
    <property type="entry name" value="Porins"/>
    <property type="match status" value="1"/>
</dbReference>
<dbReference type="AlphaFoldDB" id="A0A2S6HZZ6"/>
<comment type="caution">
    <text evidence="15">The sequence shown here is derived from an EMBL/GenBank/DDBJ whole genome shotgun (WGS) entry which is preliminary data.</text>
</comment>
<keyword evidence="8 12" id="KW-0798">TonB box</keyword>
<dbReference type="PANTHER" id="PTHR32552">
    <property type="entry name" value="FERRICHROME IRON RECEPTOR-RELATED"/>
    <property type="match status" value="1"/>
</dbReference>
<dbReference type="RefSeq" id="WP_104421807.1">
    <property type="nucleotide sequence ID" value="NZ_PTJC01000009.1"/>
</dbReference>
<name>A0A2S6HZZ6_9BACT</name>
<keyword evidence="15" id="KW-0675">Receptor</keyword>
<dbReference type="InterPro" id="IPR000531">
    <property type="entry name" value="Beta-barrel_TonB"/>
</dbReference>
<dbReference type="Gene3D" id="2.40.170.20">
    <property type="entry name" value="TonB-dependent receptor, beta-barrel domain"/>
    <property type="match status" value="1"/>
</dbReference>
<dbReference type="InterPro" id="IPR039426">
    <property type="entry name" value="TonB-dep_rcpt-like"/>
</dbReference>
<sequence length="846" mass="92198">MRLLLLTLSHLLGGILLAQSTISGMVIDAETREPLLGATVLIAGSTIGTTTDSDGAFVLSHTGQFPVDLVVSYLGYETQQVTATAASLQIFLAAAPRAFDEIVVTARRGNENPQVVPIAMTVLGAAELDNGIVFNVNRVKELVPSVQLYSSNPRNTTLNIRGLGSTFGLTNDGIDPGVGFYVDGVYYARPAATSLDFIDVRQIEVLRGPQATLFGKNTTAGSFNILTRRPTFSPSVTVEQSFGNYGFIQAKGSVSGPIVANRLAARLSFTGTSREGTLYNVRTEKYINTLNNQGVRAQLLYEPSPKTTLLLAADYSRQRPDGYAQVYAGSVTTQRAAFRQFDAIIADLNYTLPATDPFDRIVDHDTPWRSDQDMGGAALTGEVLVGRGKITTISAWRYWQWNSSNDRDFTGLSAISRSQAPSFHQQWSQEVHYSGSFGKSLEGLVGVFAFYQTLRPEGAHVLEAGKDQWRFVQSSQSLLWQTPGLLDGLTQETDSRFENLSSAVFGQLTWQLGHRVTVNPGLRLNYDYKYADFNQTVYGGLSTTDSNLIALQQRVFQPQNFTADVDDLNLSGQLTVNYAAAASYRFYGTYSLAFKPVGLNLGGLPAADGKPILDLAIVKPERVNHFELGMKSEPIHHATLNLSAFYTSIDDYQTNVQSSQLGVTRGYLANAARVAVKGAEVEVAFDSPRHLRTNFSVSYLNGRYVSFVDAPVPLEDTGAESAHDASGERLPGISKWSGTVGTEYFVSGKLFQQEGQWFVATDANARTGFSSSPTPSRYLNIEGFALVNARLGFRMPVGLTVFAWARNLTNSRYFEQLLSAGGNAGHYAAVLGDPVTFGLSVRYTYF</sequence>
<evidence type="ECO:0000256" key="7">
    <source>
        <dbReference type="ARBA" id="ARBA00023065"/>
    </source>
</evidence>
<evidence type="ECO:0000256" key="12">
    <source>
        <dbReference type="RuleBase" id="RU003357"/>
    </source>
</evidence>
<dbReference type="PANTHER" id="PTHR32552:SF81">
    <property type="entry name" value="TONB-DEPENDENT OUTER MEMBRANE RECEPTOR"/>
    <property type="match status" value="1"/>
</dbReference>
<keyword evidence="3 11" id="KW-1134">Transmembrane beta strand</keyword>
<keyword evidence="7" id="KW-0406">Ion transport</keyword>
<keyword evidence="4" id="KW-0410">Iron transport</keyword>
<evidence type="ECO:0000256" key="10">
    <source>
        <dbReference type="ARBA" id="ARBA00023237"/>
    </source>
</evidence>
<dbReference type="Pfam" id="PF13715">
    <property type="entry name" value="CarbopepD_reg_2"/>
    <property type="match status" value="1"/>
</dbReference>